<evidence type="ECO:0000256" key="7">
    <source>
        <dbReference type="ARBA" id="ARBA00022679"/>
    </source>
</evidence>
<comment type="subcellular location">
    <subcellularLocation>
        <location evidence="2 13">Cytoplasm</location>
    </subcellularLocation>
</comment>
<comment type="similarity">
    <text evidence="3 13">Belongs to the guanylate kinase family.</text>
</comment>
<accession>A0A401XHQ0</accession>
<keyword evidence="10 13" id="KW-0067">ATP-binding</keyword>
<evidence type="ECO:0000256" key="5">
    <source>
        <dbReference type="ARBA" id="ARBA00016296"/>
    </source>
</evidence>
<dbReference type="PANTHER" id="PTHR23117">
    <property type="entry name" value="GUANYLATE KINASE-RELATED"/>
    <property type="match status" value="1"/>
</dbReference>
<dbReference type="Pfam" id="PF00625">
    <property type="entry name" value="Guanylate_kin"/>
    <property type="match status" value="1"/>
</dbReference>
<dbReference type="AlphaFoldDB" id="A0A401XHQ0"/>
<dbReference type="CDD" id="cd00071">
    <property type="entry name" value="GMPK"/>
    <property type="match status" value="1"/>
</dbReference>
<keyword evidence="7 13" id="KW-0808">Transferase</keyword>
<evidence type="ECO:0000313" key="16">
    <source>
        <dbReference type="Proteomes" id="UP000286715"/>
    </source>
</evidence>
<reference evidence="15 16" key="1">
    <citation type="submission" date="2018-11" db="EMBL/GenBank/DDBJ databases">
        <title>Schleiferia aggregans sp. nov., a moderately thermophilic heterotrophic bacterium isolated from microbial mats at a terrestrial hot spring.</title>
        <authorList>
            <person name="Iino T."/>
            <person name="Ohkuma M."/>
            <person name="Haruta S."/>
        </authorList>
    </citation>
    <scope>NUCLEOTIDE SEQUENCE [LARGE SCALE GENOMIC DNA]</scope>
    <source>
        <strain evidence="15 16">LA</strain>
    </source>
</reference>
<dbReference type="InterPro" id="IPR017665">
    <property type="entry name" value="Guanylate_kinase"/>
</dbReference>
<dbReference type="Gene3D" id="3.40.50.300">
    <property type="entry name" value="P-loop containing nucleotide triphosphate hydrolases"/>
    <property type="match status" value="1"/>
</dbReference>
<evidence type="ECO:0000256" key="12">
    <source>
        <dbReference type="ARBA" id="ARBA00048594"/>
    </source>
</evidence>
<dbReference type="HAMAP" id="MF_00328">
    <property type="entry name" value="Guanylate_kinase"/>
    <property type="match status" value="1"/>
</dbReference>
<keyword evidence="6 13" id="KW-0963">Cytoplasm</keyword>
<comment type="function">
    <text evidence="1 13">Essential for recycling GMP and indirectly, cGMP.</text>
</comment>
<evidence type="ECO:0000256" key="6">
    <source>
        <dbReference type="ARBA" id="ARBA00022490"/>
    </source>
</evidence>
<dbReference type="PROSITE" id="PS00856">
    <property type="entry name" value="GUANYLATE_KINASE_1"/>
    <property type="match status" value="1"/>
</dbReference>
<dbReference type="EMBL" id="BHZE01000001">
    <property type="protein sequence ID" value="GCD76533.1"/>
    <property type="molecule type" value="Genomic_DNA"/>
</dbReference>
<evidence type="ECO:0000256" key="8">
    <source>
        <dbReference type="ARBA" id="ARBA00022741"/>
    </source>
</evidence>
<keyword evidence="9 13" id="KW-0418">Kinase</keyword>
<dbReference type="PROSITE" id="PS50052">
    <property type="entry name" value="GUANYLATE_KINASE_2"/>
    <property type="match status" value="1"/>
</dbReference>
<evidence type="ECO:0000256" key="10">
    <source>
        <dbReference type="ARBA" id="ARBA00022840"/>
    </source>
</evidence>
<dbReference type="OrthoDB" id="9808150at2"/>
<feature type="domain" description="Guanylate kinase-like" evidence="14">
    <location>
        <begin position="9"/>
        <end position="190"/>
    </location>
</feature>
<sequence length="197" mass="22808">MQTTTKDFRKLLIFSAPSGSGKTTIVRHLLKTFPDFIEFSVSATSRSPRPTEVNGQDYYFLSRDEFLQKIHRGEFVEWEEVYKDTYYGTLRSEIDRIFQKDKAVIFDIDVVGGLNLKNQFGSNALAVFVKPPSLEVLKERLQQRNTETPEKLRQRLSKAEKEMQYANLFDVCLENSDLQVALKKAEQLVKSFLNLPE</sequence>
<dbReference type="InterPro" id="IPR020590">
    <property type="entry name" value="Guanylate_kinase_CS"/>
</dbReference>
<dbReference type="PANTHER" id="PTHR23117:SF13">
    <property type="entry name" value="GUANYLATE KINASE"/>
    <property type="match status" value="1"/>
</dbReference>
<dbReference type="FunFam" id="3.30.63.10:FF:000005">
    <property type="entry name" value="Guanylate kinase"/>
    <property type="match status" value="1"/>
</dbReference>
<dbReference type="SUPFAM" id="SSF52540">
    <property type="entry name" value="P-loop containing nucleoside triphosphate hydrolases"/>
    <property type="match status" value="1"/>
</dbReference>
<dbReference type="InterPro" id="IPR027417">
    <property type="entry name" value="P-loop_NTPase"/>
</dbReference>
<dbReference type="Gene3D" id="3.30.63.10">
    <property type="entry name" value="Guanylate Kinase phosphate binding domain"/>
    <property type="match status" value="1"/>
</dbReference>
<name>A0A401XHQ0_9FLAO</name>
<dbReference type="RefSeq" id="WP_124396613.1">
    <property type="nucleotide sequence ID" value="NZ_BHZE01000001.1"/>
</dbReference>
<evidence type="ECO:0000313" key="15">
    <source>
        <dbReference type="EMBL" id="GCD76533.1"/>
    </source>
</evidence>
<comment type="caution">
    <text evidence="15">The sequence shown here is derived from an EMBL/GenBank/DDBJ whole genome shotgun (WGS) entry which is preliminary data.</text>
</comment>
<protein>
    <recommendedName>
        <fullName evidence="5 13">Guanylate kinase</fullName>
        <ecNumber evidence="4 13">2.7.4.8</ecNumber>
    </recommendedName>
    <alternativeName>
        <fullName evidence="11 13">GMP kinase</fullName>
    </alternativeName>
</protein>
<dbReference type="InterPro" id="IPR008144">
    <property type="entry name" value="Guanylate_kin-like_dom"/>
</dbReference>
<evidence type="ECO:0000256" key="2">
    <source>
        <dbReference type="ARBA" id="ARBA00004496"/>
    </source>
</evidence>
<proteinExistence type="inferred from homology"/>
<organism evidence="15 16">
    <name type="scientific">Thermaurantimonas aggregans</name>
    <dbReference type="NCBI Taxonomy" id="2173829"/>
    <lineage>
        <taxon>Bacteria</taxon>
        <taxon>Pseudomonadati</taxon>
        <taxon>Bacteroidota</taxon>
        <taxon>Flavobacteriia</taxon>
        <taxon>Flavobacteriales</taxon>
        <taxon>Schleiferiaceae</taxon>
        <taxon>Thermaurantimonas</taxon>
    </lineage>
</organism>
<keyword evidence="16" id="KW-1185">Reference proteome</keyword>
<dbReference type="SMART" id="SM00072">
    <property type="entry name" value="GuKc"/>
    <property type="match status" value="1"/>
</dbReference>
<evidence type="ECO:0000259" key="14">
    <source>
        <dbReference type="PROSITE" id="PS50052"/>
    </source>
</evidence>
<evidence type="ECO:0000256" key="9">
    <source>
        <dbReference type="ARBA" id="ARBA00022777"/>
    </source>
</evidence>
<dbReference type="GO" id="GO:0004385">
    <property type="term" value="F:GMP kinase activity"/>
    <property type="evidence" value="ECO:0007669"/>
    <property type="project" value="UniProtKB-UniRule"/>
</dbReference>
<dbReference type="Proteomes" id="UP000286715">
    <property type="component" value="Unassembled WGS sequence"/>
</dbReference>
<evidence type="ECO:0000256" key="3">
    <source>
        <dbReference type="ARBA" id="ARBA00005790"/>
    </source>
</evidence>
<dbReference type="InterPro" id="IPR008145">
    <property type="entry name" value="GK/Ca_channel_bsu"/>
</dbReference>
<feature type="binding site" evidence="13">
    <location>
        <begin position="16"/>
        <end position="23"/>
    </location>
    <ligand>
        <name>ATP</name>
        <dbReference type="ChEBI" id="CHEBI:30616"/>
    </ligand>
</feature>
<dbReference type="EC" id="2.7.4.8" evidence="4 13"/>
<evidence type="ECO:0000256" key="11">
    <source>
        <dbReference type="ARBA" id="ARBA00030128"/>
    </source>
</evidence>
<dbReference type="GO" id="GO:0005524">
    <property type="term" value="F:ATP binding"/>
    <property type="evidence" value="ECO:0007669"/>
    <property type="project" value="UniProtKB-UniRule"/>
</dbReference>
<dbReference type="GO" id="GO:0005829">
    <property type="term" value="C:cytosol"/>
    <property type="evidence" value="ECO:0007669"/>
    <property type="project" value="TreeGrafter"/>
</dbReference>
<evidence type="ECO:0000256" key="4">
    <source>
        <dbReference type="ARBA" id="ARBA00012961"/>
    </source>
</evidence>
<evidence type="ECO:0000256" key="1">
    <source>
        <dbReference type="ARBA" id="ARBA00003531"/>
    </source>
</evidence>
<gene>
    <name evidence="13 15" type="primary">gmk</name>
    <name evidence="15" type="ORF">JCM31826_00150</name>
</gene>
<keyword evidence="8 13" id="KW-0547">Nucleotide-binding</keyword>
<evidence type="ECO:0000256" key="13">
    <source>
        <dbReference type="HAMAP-Rule" id="MF_00328"/>
    </source>
</evidence>
<comment type="catalytic activity">
    <reaction evidence="12 13">
        <text>GMP + ATP = GDP + ADP</text>
        <dbReference type="Rhea" id="RHEA:20780"/>
        <dbReference type="ChEBI" id="CHEBI:30616"/>
        <dbReference type="ChEBI" id="CHEBI:58115"/>
        <dbReference type="ChEBI" id="CHEBI:58189"/>
        <dbReference type="ChEBI" id="CHEBI:456216"/>
        <dbReference type="EC" id="2.7.4.8"/>
    </reaction>
</comment>
<dbReference type="NCBIfam" id="TIGR03263">
    <property type="entry name" value="guanyl_kin"/>
    <property type="match status" value="1"/>
</dbReference>